<keyword evidence="2" id="KW-0812">Transmembrane</keyword>
<evidence type="ECO:0000256" key="2">
    <source>
        <dbReference type="SAM" id="Phobius"/>
    </source>
</evidence>
<dbReference type="EMBL" id="JARK01001477">
    <property type="protein sequence ID" value="EYB97389.1"/>
    <property type="molecule type" value="Genomic_DNA"/>
</dbReference>
<protein>
    <submittedName>
        <fullName evidence="3">Uncharacterized protein</fullName>
    </submittedName>
</protein>
<evidence type="ECO:0000256" key="1">
    <source>
        <dbReference type="SAM" id="MobiDB-lite"/>
    </source>
</evidence>
<proteinExistence type="predicted"/>
<accession>A0A016T471</accession>
<comment type="caution">
    <text evidence="3">The sequence shown here is derived from an EMBL/GenBank/DDBJ whole genome shotgun (WGS) entry which is preliminary data.</text>
</comment>
<feature type="region of interest" description="Disordered" evidence="1">
    <location>
        <begin position="156"/>
        <end position="245"/>
    </location>
</feature>
<name>A0A016T471_9BILA</name>
<keyword evidence="4" id="KW-1185">Reference proteome</keyword>
<feature type="compositionally biased region" description="Gly residues" evidence="1">
    <location>
        <begin position="165"/>
        <end position="181"/>
    </location>
</feature>
<evidence type="ECO:0000313" key="3">
    <source>
        <dbReference type="EMBL" id="EYB97389.1"/>
    </source>
</evidence>
<organism evidence="3 4">
    <name type="scientific">Ancylostoma ceylanicum</name>
    <dbReference type="NCBI Taxonomy" id="53326"/>
    <lineage>
        <taxon>Eukaryota</taxon>
        <taxon>Metazoa</taxon>
        <taxon>Ecdysozoa</taxon>
        <taxon>Nematoda</taxon>
        <taxon>Chromadorea</taxon>
        <taxon>Rhabditida</taxon>
        <taxon>Rhabditina</taxon>
        <taxon>Rhabditomorpha</taxon>
        <taxon>Strongyloidea</taxon>
        <taxon>Ancylostomatidae</taxon>
        <taxon>Ancylostomatinae</taxon>
        <taxon>Ancylostoma</taxon>
    </lineage>
</organism>
<feature type="compositionally biased region" description="Gly residues" evidence="1">
    <location>
        <begin position="190"/>
        <end position="211"/>
    </location>
</feature>
<feature type="transmembrane region" description="Helical" evidence="2">
    <location>
        <begin position="47"/>
        <end position="69"/>
    </location>
</feature>
<feature type="transmembrane region" description="Helical" evidence="2">
    <location>
        <begin position="7"/>
        <end position="27"/>
    </location>
</feature>
<keyword evidence="2" id="KW-0472">Membrane</keyword>
<gene>
    <name evidence="3" type="primary">Acey_s0141.g2242</name>
    <name evidence="3" type="ORF">Y032_0141g2242</name>
</gene>
<keyword evidence="2" id="KW-1133">Transmembrane helix</keyword>
<evidence type="ECO:0000313" key="4">
    <source>
        <dbReference type="Proteomes" id="UP000024635"/>
    </source>
</evidence>
<reference evidence="4" key="1">
    <citation type="journal article" date="2015" name="Nat. Genet.">
        <title>The genome and transcriptome of the zoonotic hookworm Ancylostoma ceylanicum identify infection-specific gene families.</title>
        <authorList>
            <person name="Schwarz E.M."/>
            <person name="Hu Y."/>
            <person name="Antoshechkin I."/>
            <person name="Miller M.M."/>
            <person name="Sternberg P.W."/>
            <person name="Aroian R.V."/>
        </authorList>
    </citation>
    <scope>NUCLEOTIDE SEQUENCE</scope>
    <source>
        <strain evidence="4">HY135</strain>
    </source>
</reference>
<feature type="region of interest" description="Disordered" evidence="1">
    <location>
        <begin position="107"/>
        <end position="139"/>
    </location>
</feature>
<dbReference type="Proteomes" id="UP000024635">
    <property type="component" value="Unassembled WGS sequence"/>
</dbReference>
<feature type="compositionally biased region" description="Low complexity" evidence="1">
    <location>
        <begin position="218"/>
        <end position="233"/>
    </location>
</feature>
<dbReference type="AlphaFoldDB" id="A0A016T471"/>
<sequence length="312" mass="33148">MLTAHRWYLSLPLFIPFTTSGSIFSIVNVRIASRVRSLETIDEVLQWGTTLAFSIMTLLVSIHLLLFLFSHVIAVPGVHIFNQQNNGQVRGWPGFGCMPYCNGNPRGSGGGSRGRESNPDPVASNEPQPSGPRSDDSDESQISIFNQQNNMNCWSGNCGYPSQDGEGGSSGRGSNGGGPSGRGSSVYGPRGRGSSGCGSRGCGSSGDGSYGGRNFEATTPITTSSTRPTPRTTTPEERRGFGVRPCPSQQNPQLFIEEAHRAEVNPGQVEVKMDGVEVDGMVVDGEEVDGVVVDGVEVTVKQLHRVEIAAAE</sequence>